<reference evidence="1" key="1">
    <citation type="submission" date="2020-11" db="EMBL/GenBank/DDBJ databases">
        <authorList>
            <consortium name="DOE Joint Genome Institute"/>
            <person name="Ahrendt S."/>
            <person name="Riley R."/>
            <person name="Andreopoulos W."/>
            <person name="Labutti K."/>
            <person name="Pangilinan J."/>
            <person name="Ruiz-Duenas F.J."/>
            <person name="Barrasa J.M."/>
            <person name="Sanchez-Garcia M."/>
            <person name="Camarero S."/>
            <person name="Miyauchi S."/>
            <person name="Serrano A."/>
            <person name="Linde D."/>
            <person name="Babiker R."/>
            <person name="Drula E."/>
            <person name="Ayuso-Fernandez I."/>
            <person name="Pacheco R."/>
            <person name="Padilla G."/>
            <person name="Ferreira P."/>
            <person name="Barriuso J."/>
            <person name="Kellner H."/>
            <person name="Castanera R."/>
            <person name="Alfaro M."/>
            <person name="Ramirez L."/>
            <person name="Pisabarro A.G."/>
            <person name="Kuo A."/>
            <person name="Tritt A."/>
            <person name="Lipzen A."/>
            <person name="He G."/>
            <person name="Yan M."/>
            <person name="Ng V."/>
            <person name="Cullen D."/>
            <person name="Martin F."/>
            <person name="Rosso M.-N."/>
            <person name="Henrissat B."/>
            <person name="Hibbett D."/>
            <person name="Martinez A.T."/>
            <person name="Grigoriev I.V."/>
        </authorList>
    </citation>
    <scope>NUCLEOTIDE SEQUENCE</scope>
    <source>
        <strain evidence="1">CBS 506.95</strain>
    </source>
</reference>
<gene>
    <name evidence="1" type="ORF">CPB83DRAFT_849885</name>
</gene>
<name>A0A9P6JSG7_9AGAR</name>
<dbReference type="PROSITE" id="PS51257">
    <property type="entry name" value="PROKAR_LIPOPROTEIN"/>
    <property type="match status" value="1"/>
</dbReference>
<organism evidence="1 2">
    <name type="scientific">Crepidotus variabilis</name>
    <dbReference type="NCBI Taxonomy" id="179855"/>
    <lineage>
        <taxon>Eukaryota</taxon>
        <taxon>Fungi</taxon>
        <taxon>Dikarya</taxon>
        <taxon>Basidiomycota</taxon>
        <taxon>Agaricomycotina</taxon>
        <taxon>Agaricomycetes</taxon>
        <taxon>Agaricomycetidae</taxon>
        <taxon>Agaricales</taxon>
        <taxon>Agaricineae</taxon>
        <taxon>Crepidotaceae</taxon>
        <taxon>Crepidotus</taxon>
    </lineage>
</organism>
<evidence type="ECO:0000313" key="2">
    <source>
        <dbReference type="Proteomes" id="UP000807306"/>
    </source>
</evidence>
<accession>A0A9P6JSG7</accession>
<dbReference type="Proteomes" id="UP000807306">
    <property type="component" value="Unassembled WGS sequence"/>
</dbReference>
<proteinExistence type="predicted"/>
<keyword evidence="2" id="KW-1185">Reference proteome</keyword>
<dbReference type="AlphaFoldDB" id="A0A9P6JSG7"/>
<dbReference type="EMBL" id="MU157837">
    <property type="protein sequence ID" value="KAF9530928.1"/>
    <property type="molecule type" value="Genomic_DNA"/>
</dbReference>
<sequence>MQYQHKVRLVELIRTSSDEGLAAVCCGGSSCTSDLTAQYQLLRATGLLLRLRRTFGKAGTSG</sequence>
<comment type="caution">
    <text evidence="1">The sequence shown here is derived from an EMBL/GenBank/DDBJ whole genome shotgun (WGS) entry which is preliminary data.</text>
</comment>
<evidence type="ECO:0000313" key="1">
    <source>
        <dbReference type="EMBL" id="KAF9530928.1"/>
    </source>
</evidence>
<protein>
    <submittedName>
        <fullName evidence="1">Uncharacterized protein</fullName>
    </submittedName>
</protein>